<dbReference type="EMBL" id="JALJOQ010000017">
    <property type="protein sequence ID" value="KAK9809692.1"/>
    <property type="molecule type" value="Genomic_DNA"/>
</dbReference>
<organism evidence="13 14">
    <name type="scientific">Symbiochloris irregularis</name>
    <dbReference type="NCBI Taxonomy" id="706552"/>
    <lineage>
        <taxon>Eukaryota</taxon>
        <taxon>Viridiplantae</taxon>
        <taxon>Chlorophyta</taxon>
        <taxon>core chlorophytes</taxon>
        <taxon>Trebouxiophyceae</taxon>
        <taxon>Trebouxiales</taxon>
        <taxon>Trebouxiaceae</taxon>
        <taxon>Symbiochloris</taxon>
    </lineage>
</organism>
<evidence type="ECO:0000256" key="4">
    <source>
        <dbReference type="ARBA" id="ARBA00012557"/>
    </source>
</evidence>
<name>A0AAW1PMC2_9CHLO</name>
<dbReference type="PANTHER" id="PTHR23033:SF50">
    <property type="entry name" value="HEXOSYLTRANSFERASE"/>
    <property type="match status" value="1"/>
</dbReference>
<evidence type="ECO:0000256" key="5">
    <source>
        <dbReference type="ARBA" id="ARBA00022676"/>
    </source>
</evidence>
<evidence type="ECO:0000256" key="10">
    <source>
        <dbReference type="ARBA" id="ARBA00022989"/>
    </source>
</evidence>
<keyword evidence="14" id="KW-1185">Reference proteome</keyword>
<gene>
    <name evidence="13" type="ORF">WJX73_005491</name>
</gene>
<evidence type="ECO:0000256" key="9">
    <source>
        <dbReference type="ARBA" id="ARBA00022968"/>
    </source>
</evidence>
<evidence type="ECO:0000259" key="12">
    <source>
        <dbReference type="Pfam" id="PF02434"/>
    </source>
</evidence>
<dbReference type="Pfam" id="PF02434">
    <property type="entry name" value="Fringe"/>
    <property type="match status" value="1"/>
</dbReference>
<proteinExistence type="inferred from homology"/>
<dbReference type="GO" id="GO:0016263">
    <property type="term" value="F:glycoprotein-N-acetylgalactosamine 3-beta-galactosyltransferase activity"/>
    <property type="evidence" value="ECO:0007669"/>
    <property type="project" value="UniProtKB-EC"/>
</dbReference>
<evidence type="ECO:0000256" key="7">
    <source>
        <dbReference type="ARBA" id="ARBA00022692"/>
    </source>
</evidence>
<comment type="caution">
    <text evidence="13">The sequence shown here is derived from an EMBL/GenBank/DDBJ whole genome shotgun (WGS) entry which is preliminary data.</text>
</comment>
<evidence type="ECO:0000313" key="14">
    <source>
        <dbReference type="Proteomes" id="UP001465755"/>
    </source>
</evidence>
<keyword evidence="6" id="KW-0808">Transferase</keyword>
<dbReference type="InterPro" id="IPR026050">
    <property type="entry name" value="C1GALT1/C1GALT1_chp1"/>
</dbReference>
<evidence type="ECO:0000256" key="11">
    <source>
        <dbReference type="ARBA" id="ARBA00023136"/>
    </source>
</evidence>
<evidence type="ECO:0000256" key="2">
    <source>
        <dbReference type="ARBA" id="ARBA00004922"/>
    </source>
</evidence>
<keyword evidence="11" id="KW-0472">Membrane</keyword>
<dbReference type="PANTHER" id="PTHR23033">
    <property type="entry name" value="BETA1,3-GALACTOSYLTRANSFERASE"/>
    <property type="match status" value="1"/>
</dbReference>
<evidence type="ECO:0000256" key="8">
    <source>
        <dbReference type="ARBA" id="ARBA00022741"/>
    </source>
</evidence>
<keyword evidence="9" id="KW-0735">Signal-anchor</keyword>
<evidence type="ECO:0000256" key="1">
    <source>
        <dbReference type="ARBA" id="ARBA00004606"/>
    </source>
</evidence>
<reference evidence="13 14" key="1">
    <citation type="journal article" date="2024" name="Nat. Commun.">
        <title>Phylogenomics reveals the evolutionary origins of lichenization in chlorophyte algae.</title>
        <authorList>
            <person name="Puginier C."/>
            <person name="Libourel C."/>
            <person name="Otte J."/>
            <person name="Skaloud P."/>
            <person name="Haon M."/>
            <person name="Grisel S."/>
            <person name="Petersen M."/>
            <person name="Berrin J.G."/>
            <person name="Delaux P.M."/>
            <person name="Dal Grande F."/>
            <person name="Keller J."/>
        </authorList>
    </citation>
    <scope>NUCLEOTIDE SEQUENCE [LARGE SCALE GENOMIC DNA]</scope>
    <source>
        <strain evidence="13 14">SAG 2036</strain>
    </source>
</reference>
<evidence type="ECO:0000256" key="6">
    <source>
        <dbReference type="ARBA" id="ARBA00022679"/>
    </source>
</evidence>
<feature type="domain" description="Fringe-like glycosyltransferase" evidence="12">
    <location>
        <begin position="191"/>
        <end position="304"/>
    </location>
</feature>
<dbReference type="GO" id="GO:0016020">
    <property type="term" value="C:membrane"/>
    <property type="evidence" value="ECO:0007669"/>
    <property type="project" value="UniProtKB-SubCell"/>
</dbReference>
<keyword evidence="5" id="KW-0328">Glycosyltransferase</keyword>
<comment type="pathway">
    <text evidence="2">Protein modification; protein glycosylation.</text>
</comment>
<dbReference type="Proteomes" id="UP001465755">
    <property type="component" value="Unassembled WGS sequence"/>
</dbReference>
<keyword evidence="7" id="KW-0812">Transmembrane</keyword>
<keyword evidence="8" id="KW-0547">Nucleotide-binding</keyword>
<sequence>MRPQGPSRTFLAVSGCIAILLLFGYAYVLKQPRKQSEEPAAREDHYQLKPYGTARPRPAKVLQIWNSVTADAFGTSDTHTPGAYWQPFTAPNPPQRYTRDDLIIAFASTHDRLPIVLASRSWRQGVRTLIFMDEPLDPERAPEGLLDGIKSNNEVYEHFVQPPARPGVWSQPGDARAALVSFKANLTFGIDTYSWILNGDDDTVYIVENVLAMVNRFDHALPFHLSDNIWFPEWDGKKDTFVHASRRAPRDNNMILSGWDCRWTKWRPGMWYFSHGGAGTVVSSGLMEKTSYWEMEERVKTQNSFTSGDALFTEAIFSKTRVLVTDPGYGYFRKHIRLFDPGWREFREGDTMDRGNDPMGIIERLESAVKRDGVCDADCEDQMRHTMTVHPAAFLTMRVAEAFGTYFQARGHPYLKNPPVLNQRKTKLRQM</sequence>
<protein>
    <recommendedName>
        <fullName evidence="4">N-acetylgalactosaminide beta-1,3-galactosyltransferase</fullName>
        <ecNumber evidence="4">2.4.1.122</ecNumber>
    </recommendedName>
</protein>
<evidence type="ECO:0000313" key="13">
    <source>
        <dbReference type="EMBL" id="KAK9809692.1"/>
    </source>
</evidence>
<comment type="subcellular location">
    <subcellularLocation>
        <location evidence="1">Membrane</location>
        <topology evidence="1">Single-pass type II membrane protein</topology>
    </subcellularLocation>
</comment>
<dbReference type="EC" id="2.4.1.122" evidence="4"/>
<keyword evidence="10" id="KW-1133">Transmembrane helix</keyword>
<dbReference type="GO" id="GO:0000166">
    <property type="term" value="F:nucleotide binding"/>
    <property type="evidence" value="ECO:0007669"/>
    <property type="project" value="UniProtKB-KW"/>
</dbReference>
<dbReference type="AlphaFoldDB" id="A0AAW1PMC2"/>
<evidence type="ECO:0000256" key="3">
    <source>
        <dbReference type="ARBA" id="ARBA00006462"/>
    </source>
</evidence>
<accession>A0AAW1PMC2</accession>
<dbReference type="InterPro" id="IPR003378">
    <property type="entry name" value="Fringe-like_glycosylTrfase"/>
</dbReference>
<dbReference type="Gene3D" id="3.90.550.50">
    <property type="match status" value="1"/>
</dbReference>
<comment type="similarity">
    <text evidence="3">Belongs to the glycosyltransferase 31 family. Beta3-Gal-T subfamily.</text>
</comment>